<gene>
    <name evidence="1" type="ORF">N0V91_002870</name>
</gene>
<dbReference type="OrthoDB" id="3770386at2759"/>
<dbReference type="AlphaFoldDB" id="A0A9W8ZLL5"/>
<keyword evidence="2" id="KW-1185">Reference proteome</keyword>
<reference evidence="1" key="1">
    <citation type="submission" date="2022-10" db="EMBL/GenBank/DDBJ databases">
        <title>Tapping the CABI collections for fungal endophytes: first genome assemblies for Collariella, Neodidymelliopsis, Ascochyta clinopodiicola, Didymella pomorum, Didymosphaeria variabile, Neocosmospora piperis and Neocucurbitaria cava.</title>
        <authorList>
            <person name="Hill R."/>
        </authorList>
    </citation>
    <scope>NUCLEOTIDE SEQUENCE</scope>
    <source>
        <strain evidence="1">IMI 355091</strain>
    </source>
</reference>
<dbReference type="EMBL" id="JAPEVA010000013">
    <property type="protein sequence ID" value="KAJ4409054.1"/>
    <property type="molecule type" value="Genomic_DNA"/>
</dbReference>
<sequence>MPFLDVLHLLFDPSVTIEDGASVFGKEWQVALEYVLHQPGLEAVYTSRLNGKHDSWVFLVWATKDDRSHFYHQSTGFGLLSERMEKAPSVFFFGDGDYARLEETGRWAVHVLTAKRRDGQTHERLDGLQEERFVEYTGQYQFAARQGRVEFEKLYKGNERDYALVGILNIGADHTTPGMTAGLTLEACEIELVRHQILLFPIPSTSEINAPVGIADLTSRQPWEYGILSHDDGKFKNSAYPMSMSFRPMSTLHLANKFLSARSRQNSVVTEVREQYTVCIVSASKQRIIENEEVGRNFEELRKDLGLLDGQDGLREVRVLRGIALNTDSYSVRFVCTWNTPADLTRWWQAAGNAALARIQFSWTTEQLGWGDLEWDTMPATPNKQHWQKVDKILEIVDFVFERDLTNDEKTAVEERVYALTKQV</sequence>
<organism evidence="1 2">
    <name type="scientific">Didymella pomorum</name>
    <dbReference type="NCBI Taxonomy" id="749634"/>
    <lineage>
        <taxon>Eukaryota</taxon>
        <taxon>Fungi</taxon>
        <taxon>Dikarya</taxon>
        <taxon>Ascomycota</taxon>
        <taxon>Pezizomycotina</taxon>
        <taxon>Dothideomycetes</taxon>
        <taxon>Pleosporomycetidae</taxon>
        <taxon>Pleosporales</taxon>
        <taxon>Pleosporineae</taxon>
        <taxon>Didymellaceae</taxon>
        <taxon>Didymella</taxon>
    </lineage>
</organism>
<dbReference type="Proteomes" id="UP001140510">
    <property type="component" value="Unassembled WGS sequence"/>
</dbReference>
<comment type="caution">
    <text evidence="1">The sequence shown here is derived from an EMBL/GenBank/DDBJ whole genome shotgun (WGS) entry which is preliminary data.</text>
</comment>
<accession>A0A9W8ZLL5</accession>
<evidence type="ECO:0000313" key="2">
    <source>
        <dbReference type="Proteomes" id="UP001140510"/>
    </source>
</evidence>
<proteinExistence type="predicted"/>
<evidence type="ECO:0000313" key="1">
    <source>
        <dbReference type="EMBL" id="KAJ4409054.1"/>
    </source>
</evidence>
<name>A0A9W8ZLL5_9PLEO</name>
<protein>
    <submittedName>
        <fullName evidence="1">Uncharacterized protein</fullName>
    </submittedName>
</protein>